<accession>A0A485MWZ2</accession>
<proteinExistence type="predicted"/>
<evidence type="ECO:0000313" key="3">
    <source>
        <dbReference type="Proteomes" id="UP000386466"/>
    </source>
</evidence>
<organism evidence="2 3">
    <name type="scientific">Lynx pardinus</name>
    <name type="common">Iberian lynx</name>
    <name type="synonym">Felis pardina</name>
    <dbReference type="NCBI Taxonomy" id="191816"/>
    <lineage>
        <taxon>Eukaryota</taxon>
        <taxon>Metazoa</taxon>
        <taxon>Chordata</taxon>
        <taxon>Craniata</taxon>
        <taxon>Vertebrata</taxon>
        <taxon>Euteleostomi</taxon>
        <taxon>Mammalia</taxon>
        <taxon>Eutheria</taxon>
        <taxon>Laurasiatheria</taxon>
        <taxon>Carnivora</taxon>
        <taxon>Feliformia</taxon>
        <taxon>Felidae</taxon>
        <taxon>Felinae</taxon>
        <taxon>Lynx</taxon>
    </lineage>
</organism>
<dbReference type="Proteomes" id="UP000386466">
    <property type="component" value="Unassembled WGS sequence"/>
</dbReference>
<protein>
    <submittedName>
        <fullName evidence="2">Uncharacterized protein</fullName>
    </submittedName>
</protein>
<reference evidence="2 3" key="1">
    <citation type="submission" date="2019-01" db="EMBL/GenBank/DDBJ databases">
        <authorList>
            <person name="Alioto T."/>
            <person name="Alioto T."/>
        </authorList>
    </citation>
    <scope>NUCLEOTIDE SEQUENCE [LARGE SCALE GENOMIC DNA]</scope>
</reference>
<dbReference type="EMBL" id="CAAGRJ010007850">
    <property type="protein sequence ID" value="VFV25585.1"/>
    <property type="molecule type" value="Genomic_DNA"/>
</dbReference>
<evidence type="ECO:0000313" key="2">
    <source>
        <dbReference type="EMBL" id="VFV25585.1"/>
    </source>
</evidence>
<feature type="region of interest" description="Disordered" evidence="1">
    <location>
        <begin position="89"/>
        <end position="123"/>
    </location>
</feature>
<dbReference type="AlphaFoldDB" id="A0A485MWZ2"/>
<sequence>MANLRQKVTGLALTGPTGVKCGHVATKGDGGSFTIGPGLVIPDARFTVSSTITGSRESLLPELHRNPTGVTRFVRVPGSGTAEELVSQVQSEPGSARSPVRANHGPGLHGEQVTREKKGMSSGARRWQRGEAGVHEYPGEEAPAVPSTGKGGVPLNGVFLPPLSLRSRSLPSL</sequence>
<name>A0A485MWZ2_LYNPA</name>
<evidence type="ECO:0000256" key="1">
    <source>
        <dbReference type="SAM" id="MobiDB-lite"/>
    </source>
</evidence>
<gene>
    <name evidence="2" type="ORF">LYPA_23C020684</name>
</gene>
<keyword evidence="3" id="KW-1185">Reference proteome</keyword>